<dbReference type="PANTHER" id="PTHR33217:SF9">
    <property type="entry name" value="MUTATOR FAMILY TRANSPOSASE"/>
    <property type="match status" value="1"/>
</dbReference>
<evidence type="ECO:0000256" key="3">
    <source>
        <dbReference type="ARBA" id="ARBA00023172"/>
    </source>
</evidence>
<dbReference type="EMBL" id="LAZR01045665">
    <property type="protein sequence ID" value="KKK98324.1"/>
    <property type="molecule type" value="Genomic_DNA"/>
</dbReference>
<keyword evidence="3" id="KW-0233">DNA recombination</keyword>
<comment type="caution">
    <text evidence="4">The sequence shown here is derived from an EMBL/GenBank/DDBJ whole genome shotgun (WGS) entry which is preliminary data.</text>
</comment>
<dbReference type="AlphaFoldDB" id="A0A0F9C798"/>
<dbReference type="GO" id="GO:0004803">
    <property type="term" value="F:transposase activity"/>
    <property type="evidence" value="ECO:0007669"/>
    <property type="project" value="InterPro"/>
</dbReference>
<dbReference type="Pfam" id="PF00872">
    <property type="entry name" value="Transposase_mut"/>
    <property type="match status" value="1"/>
</dbReference>
<dbReference type="InterPro" id="IPR001207">
    <property type="entry name" value="Transposase_mutator"/>
</dbReference>
<proteinExistence type="predicted"/>
<dbReference type="GO" id="GO:0003677">
    <property type="term" value="F:DNA binding"/>
    <property type="evidence" value="ECO:0007669"/>
    <property type="project" value="UniProtKB-KW"/>
</dbReference>
<name>A0A0F9C798_9ZZZZ</name>
<evidence type="ECO:0000256" key="2">
    <source>
        <dbReference type="ARBA" id="ARBA00023125"/>
    </source>
</evidence>
<protein>
    <recommendedName>
        <fullName evidence="5">Mutator family transposase</fullName>
    </recommendedName>
</protein>
<sequence length="157" mass="17565">MKYRRLGGTDLDVSVICLGPMRAAAREPGDDEKSKAGELALRKALDAFIEMFAAKYPAAVECLKKDRDVLLTFYDFPAEHWIHLRTTNPIESTFATVRLRHRRTKGNGSRTACLTMVFKLCESAARRWRALNGAKLLPQVIAGIRFVDGEKPEKTAA</sequence>
<gene>
    <name evidence="4" type="ORF">LCGC14_2643880</name>
</gene>
<keyword evidence="1" id="KW-0815">Transposition</keyword>
<evidence type="ECO:0000313" key="4">
    <source>
        <dbReference type="EMBL" id="KKK98324.1"/>
    </source>
</evidence>
<evidence type="ECO:0008006" key="5">
    <source>
        <dbReference type="Google" id="ProtNLM"/>
    </source>
</evidence>
<organism evidence="4">
    <name type="scientific">marine sediment metagenome</name>
    <dbReference type="NCBI Taxonomy" id="412755"/>
    <lineage>
        <taxon>unclassified sequences</taxon>
        <taxon>metagenomes</taxon>
        <taxon>ecological metagenomes</taxon>
    </lineage>
</organism>
<keyword evidence="2" id="KW-0238">DNA-binding</keyword>
<evidence type="ECO:0000256" key="1">
    <source>
        <dbReference type="ARBA" id="ARBA00022578"/>
    </source>
</evidence>
<dbReference type="PANTHER" id="PTHR33217">
    <property type="entry name" value="TRANSPOSASE FOR INSERTION SEQUENCE ELEMENT IS1081"/>
    <property type="match status" value="1"/>
</dbReference>
<accession>A0A0F9C798</accession>
<dbReference type="GO" id="GO:0006313">
    <property type="term" value="P:DNA transposition"/>
    <property type="evidence" value="ECO:0007669"/>
    <property type="project" value="InterPro"/>
</dbReference>
<reference evidence="4" key="1">
    <citation type="journal article" date="2015" name="Nature">
        <title>Complex archaea that bridge the gap between prokaryotes and eukaryotes.</title>
        <authorList>
            <person name="Spang A."/>
            <person name="Saw J.H."/>
            <person name="Jorgensen S.L."/>
            <person name="Zaremba-Niedzwiedzka K."/>
            <person name="Martijn J."/>
            <person name="Lind A.E."/>
            <person name="van Eijk R."/>
            <person name="Schleper C."/>
            <person name="Guy L."/>
            <person name="Ettema T.J."/>
        </authorList>
    </citation>
    <scope>NUCLEOTIDE SEQUENCE</scope>
</reference>